<name>A0AAP9GTC5_9GAMM</name>
<keyword evidence="4" id="KW-1185">Reference proteome</keyword>
<evidence type="ECO:0000313" key="2">
    <source>
        <dbReference type="EMBL" id="QTD60599.1"/>
    </source>
</evidence>
<keyword evidence="1" id="KW-0614">Plasmid</keyword>
<dbReference type="AlphaFoldDB" id="A0AAP9GTC5"/>
<dbReference type="GeneID" id="64223903"/>
<geneLocation type="plasmid" evidence="1">
    <name>p19110F47-2</name>
</geneLocation>
<evidence type="ECO:0000313" key="3">
    <source>
        <dbReference type="Proteomes" id="UP000405075"/>
    </source>
</evidence>
<dbReference type="RefSeq" id="WP_154320123.1">
    <property type="nucleotide sequence ID" value="NZ_CP046044.1"/>
</dbReference>
<reference evidence="2 4" key="3">
    <citation type="journal article" date="2020" name="Front. Cell. Infect. Microbiol.">
        <title>Characterization of Three Porcine Acinetobacter towneri Strains Co-Harboring tet(X3) and bla OXA-58.</title>
        <authorList>
            <person name="Ma J."/>
            <person name="Wang J."/>
            <person name="Feng J."/>
            <person name="Liu Y."/>
            <person name="Yang B."/>
            <person name="Li R."/>
            <person name="Bai L."/>
            <person name="He T."/>
            <person name="Wang X."/>
            <person name="Yang Z."/>
        </authorList>
    </citation>
    <scope>NUCLEOTIDE SEQUENCE [LARGE SCALE GENOMIC DNA]</scope>
    <source>
        <strain evidence="2 4">GX5</strain>
    </source>
</reference>
<evidence type="ECO:0000313" key="4">
    <source>
        <dbReference type="Proteomes" id="UP000663954"/>
    </source>
</evidence>
<organism evidence="1 3">
    <name type="scientific">Acinetobacter towneri</name>
    <dbReference type="NCBI Taxonomy" id="202956"/>
    <lineage>
        <taxon>Bacteria</taxon>
        <taxon>Pseudomonadati</taxon>
        <taxon>Pseudomonadota</taxon>
        <taxon>Gammaproteobacteria</taxon>
        <taxon>Moraxellales</taxon>
        <taxon>Moraxellaceae</taxon>
        <taxon>Acinetobacter</taxon>
    </lineage>
</organism>
<sequence length="206" mass="24070">MEQKIIDLLNEIPDSVNYTDIAEDLDAEDISVSRIEQLRELLTNSDDYIVFQAAKLLTFWGDDYGFNALTALFENNKLNGFIDHRLNGYDDTLQHVLRAFIRYWADKSDHGLGTLTRKKLFPYIVKIIELANTQPFGIDSLFGLIIDEDFKEYIPFLKEHLISIIDHPEIHGWKIHDVIELFLKIEPDFVYKLLDEKGKTLKDFNF</sequence>
<proteinExistence type="predicted"/>
<dbReference type="Proteomes" id="UP000663954">
    <property type="component" value="Plasmid pGX5"/>
</dbReference>
<protein>
    <submittedName>
        <fullName evidence="1">Uncharacterized protein</fullName>
    </submittedName>
</protein>
<geneLocation type="plasmid" evidence="2 4">
    <name>pGX5</name>
</geneLocation>
<gene>
    <name evidence="1" type="ORF">GJD93_00365</name>
    <name evidence="2" type="ORF">J4G45_00330</name>
</gene>
<dbReference type="Proteomes" id="UP000405075">
    <property type="component" value="Plasmid p19110F47-2"/>
</dbReference>
<reference evidence="1" key="2">
    <citation type="submission" date="2019-11" db="EMBL/GenBank/DDBJ databases">
        <authorList>
            <person name="Yao H."/>
            <person name="Du X."/>
            <person name="Yu R."/>
            <person name="Li A."/>
        </authorList>
    </citation>
    <scope>NUCLEOTIDE SEQUENCE</scope>
    <source>
        <strain evidence="1">19110F47</strain>
        <plasmid evidence="1">p19110F47-2</plasmid>
    </source>
</reference>
<evidence type="ECO:0000313" key="1">
    <source>
        <dbReference type="EMBL" id="QGM26269.1"/>
    </source>
</evidence>
<reference evidence="3" key="1">
    <citation type="submission" date="2019-11" db="EMBL/GenBank/DDBJ databases">
        <title>Escherichia coli 1916D6.</title>
        <authorList>
            <person name="Yao H."/>
            <person name="Du X."/>
            <person name="Yu R."/>
            <person name="Li A."/>
        </authorList>
    </citation>
    <scope>NUCLEOTIDE SEQUENCE [LARGE SCALE GENOMIC DNA]</scope>
    <source>
        <strain evidence="3">19110F47</strain>
        <plasmid evidence="3">p19110f47-2</plasmid>
    </source>
</reference>
<geneLocation type="plasmid" evidence="3">
    <name>p19110f47-2</name>
</geneLocation>
<reference evidence="2" key="4">
    <citation type="submission" date="2021-03" db="EMBL/GenBank/DDBJ databases">
        <authorList>
            <person name="Ma J."/>
        </authorList>
    </citation>
    <scope>NUCLEOTIDE SEQUENCE</scope>
    <source>
        <strain evidence="2">GX5</strain>
        <plasmid evidence="2">pGX5</plasmid>
    </source>
</reference>
<accession>A0AAP9GTC5</accession>
<dbReference type="EMBL" id="CP071769">
    <property type="protein sequence ID" value="QTD60599.1"/>
    <property type="molecule type" value="Genomic_DNA"/>
</dbReference>
<dbReference type="EMBL" id="CP046044">
    <property type="protein sequence ID" value="QGM26269.1"/>
    <property type="molecule type" value="Genomic_DNA"/>
</dbReference>